<organism evidence="1 2">
    <name type="scientific">Lactococcus phage 57001</name>
    <dbReference type="NCBI Taxonomy" id="2029667"/>
    <lineage>
        <taxon>Viruses</taxon>
        <taxon>Duplodnaviria</taxon>
        <taxon>Heunggongvirae</taxon>
        <taxon>Uroviricota</taxon>
        <taxon>Caudoviricetes</taxon>
        <taxon>Skunavirus</taxon>
        <taxon>Skunavirus sv57001</taxon>
    </lineage>
</organism>
<dbReference type="InterPro" id="IPR021739">
    <property type="entry name" value="SaV-like"/>
</dbReference>
<keyword evidence="2" id="KW-1185">Reference proteome</keyword>
<sequence length="98" mass="11574">MNIINIEKNLHYQNKHGKQLKDFIIANDPEFWKTISTWSAIKYYIRAGKKDGESLEKDLDKCKDYVKEYVALNETVSVNEIMEDLELIKAEFESWEGK</sequence>
<dbReference type="Proteomes" id="UP000256756">
    <property type="component" value="Segment"/>
</dbReference>
<proteinExistence type="predicted"/>
<accession>A0A343JPU3</accession>
<dbReference type="Pfam" id="PF11753">
    <property type="entry name" value="DUF3310"/>
    <property type="match status" value="1"/>
</dbReference>
<dbReference type="EMBL" id="MF448563">
    <property type="protein sequence ID" value="ASZ71516.1"/>
    <property type="molecule type" value="Genomic_DNA"/>
</dbReference>
<protein>
    <recommendedName>
        <fullName evidence="3">DUF3310 domain-containing protein</fullName>
    </recommendedName>
</protein>
<name>A0A343JPU3_9CAUD</name>
<evidence type="ECO:0000313" key="2">
    <source>
        <dbReference type="Proteomes" id="UP000256756"/>
    </source>
</evidence>
<reference evidence="1 2" key="1">
    <citation type="submission" date="2017-07" db="EMBL/GenBank/DDBJ databases">
        <title>Comparative genome analysis of lactococcal phages belonging to the virulent 936 group.</title>
        <authorList>
            <person name="Oliveira J."/>
        </authorList>
    </citation>
    <scope>NUCLEOTIDE SEQUENCE [LARGE SCALE GENOMIC DNA]</scope>
</reference>
<evidence type="ECO:0000313" key="1">
    <source>
        <dbReference type="EMBL" id="ASZ71516.1"/>
    </source>
</evidence>
<gene>
    <name evidence="1" type="ORF">57001_28</name>
</gene>
<evidence type="ECO:0008006" key="3">
    <source>
        <dbReference type="Google" id="ProtNLM"/>
    </source>
</evidence>